<name>A0A9X3AVZ3_9GAMM</name>
<keyword evidence="3" id="KW-1185">Reference proteome</keyword>
<sequence length="434" mass="48149">MQLTQKRNIAGAIAMASCSLINPSAQATDLNDIVKSDDWKVDAAIMYYGEQDRVQAAEVIGNVQKSFGDSSLLDMKLVVDSLTGASASGAVAQDSSQTFTRPSGNGEYTVNAGETPLDDTFHDTRVQLSANWMEVLNPDWTLNVGLNGSTEFDYLSLGLNAGLERSFNKNNTIVALSGAFTQDTIDAVGGRPVALSEMALRSQYDTEAAFQAAFDDTRQAGTDDKQTIDLMLGVTQNINRYWLMQANYGISNVSGYMTDPYKVLSQVDNSGTTQTYLYENRPEDRLKHSVFVMAKGALDSGVVDFSYRYSTDDWDISSHTLETHYRYYLSPSIYAQIHLRYYQQQAANFYQPFLLADEPLPEFASADYRIGDMTAYTVGLKFGQRLSGGHELSYRLEYYQQNPENNGTELVGQLSQFEQFPAVKAIVAQVSYSF</sequence>
<evidence type="ECO:0000313" key="3">
    <source>
        <dbReference type="Proteomes" id="UP001155546"/>
    </source>
</evidence>
<reference evidence="2" key="1">
    <citation type="journal article" date="2023" name="Int. J. Syst. Evol. Microbiol.">
        <title>&lt;i&gt;Shewanella septentrionalis&lt;/i&gt; sp. nov. and &lt;i&gt;Shewanella holmiensis&lt;/i&gt; sp. nov., isolated from Baltic Sea water and sediments.</title>
        <authorList>
            <person name="Martin-Rodriguez A.J."/>
            <person name="Thorell K."/>
            <person name="Joffre E."/>
            <person name="Jensie-Markopoulos S."/>
            <person name="Moore E.R.B."/>
            <person name="Sjoling A."/>
        </authorList>
    </citation>
    <scope>NUCLEOTIDE SEQUENCE</scope>
    <source>
        <strain evidence="2">SP1S2-7</strain>
    </source>
</reference>
<dbReference type="InterPro" id="IPR021953">
    <property type="entry name" value="DUF3570"/>
</dbReference>
<evidence type="ECO:0000313" key="2">
    <source>
        <dbReference type="EMBL" id="MCT7941883.1"/>
    </source>
</evidence>
<proteinExistence type="predicted"/>
<dbReference type="PROSITE" id="PS51257">
    <property type="entry name" value="PROKAR_LIPOPROTEIN"/>
    <property type="match status" value="1"/>
</dbReference>
<feature type="signal peptide" evidence="1">
    <location>
        <begin position="1"/>
        <end position="27"/>
    </location>
</feature>
<dbReference type="Pfam" id="PF12094">
    <property type="entry name" value="DUF3570"/>
    <property type="match status" value="1"/>
</dbReference>
<keyword evidence="1" id="KW-0732">Signal</keyword>
<dbReference type="AlphaFoldDB" id="A0A9X3AVZ3"/>
<dbReference type="RefSeq" id="WP_261298268.1">
    <property type="nucleotide sequence ID" value="NZ_JAMTCD010000009.1"/>
</dbReference>
<feature type="chain" id="PRO_5040985993" evidence="1">
    <location>
        <begin position="28"/>
        <end position="434"/>
    </location>
</feature>
<protein>
    <submittedName>
        <fullName evidence="2">DUF3570 domain-containing protein</fullName>
    </submittedName>
</protein>
<dbReference type="EMBL" id="JAMTCD010000009">
    <property type="protein sequence ID" value="MCT7941883.1"/>
    <property type="molecule type" value="Genomic_DNA"/>
</dbReference>
<comment type="caution">
    <text evidence="2">The sequence shown here is derived from an EMBL/GenBank/DDBJ whole genome shotgun (WGS) entry which is preliminary data.</text>
</comment>
<accession>A0A9X3AVZ3</accession>
<evidence type="ECO:0000256" key="1">
    <source>
        <dbReference type="SAM" id="SignalP"/>
    </source>
</evidence>
<dbReference type="Proteomes" id="UP001155546">
    <property type="component" value="Unassembled WGS sequence"/>
</dbReference>
<gene>
    <name evidence="2" type="ORF">NE535_08795</name>
</gene>
<organism evidence="2 3">
    <name type="scientific">Shewanella holmiensis</name>
    <dbReference type="NCBI Taxonomy" id="2952222"/>
    <lineage>
        <taxon>Bacteria</taxon>
        <taxon>Pseudomonadati</taxon>
        <taxon>Pseudomonadota</taxon>
        <taxon>Gammaproteobacteria</taxon>
        <taxon>Alteromonadales</taxon>
        <taxon>Shewanellaceae</taxon>
        <taxon>Shewanella</taxon>
    </lineage>
</organism>